<organism evidence="1 2">
    <name type="scientific">Intoshia linei</name>
    <dbReference type="NCBI Taxonomy" id="1819745"/>
    <lineage>
        <taxon>Eukaryota</taxon>
        <taxon>Metazoa</taxon>
        <taxon>Spiralia</taxon>
        <taxon>Lophotrochozoa</taxon>
        <taxon>Mesozoa</taxon>
        <taxon>Orthonectida</taxon>
        <taxon>Rhopaluridae</taxon>
        <taxon>Intoshia</taxon>
    </lineage>
</organism>
<keyword evidence="2" id="KW-1185">Reference proteome</keyword>
<dbReference type="OrthoDB" id="6617542at2759"/>
<dbReference type="AlphaFoldDB" id="A0A177AWE2"/>
<evidence type="ECO:0000313" key="1">
    <source>
        <dbReference type="EMBL" id="OAF66306.1"/>
    </source>
</evidence>
<comment type="caution">
    <text evidence="1">The sequence shown here is derived from an EMBL/GenBank/DDBJ whole genome shotgun (WGS) entry which is preliminary data.</text>
</comment>
<accession>A0A177AWE2</accession>
<evidence type="ECO:0000313" key="2">
    <source>
        <dbReference type="Proteomes" id="UP000078046"/>
    </source>
</evidence>
<reference evidence="1 2" key="1">
    <citation type="submission" date="2016-04" db="EMBL/GenBank/DDBJ databases">
        <title>The genome of Intoshia linei affirms orthonectids as highly simplified spiralians.</title>
        <authorList>
            <person name="Mikhailov K.V."/>
            <person name="Slusarev G.S."/>
            <person name="Nikitin M.A."/>
            <person name="Logacheva M.D."/>
            <person name="Penin A."/>
            <person name="Aleoshin V."/>
            <person name="Panchin Y.V."/>
        </authorList>
    </citation>
    <scope>NUCLEOTIDE SEQUENCE [LARGE SCALE GENOMIC DNA]</scope>
    <source>
        <strain evidence="1">Intl2013</strain>
        <tissue evidence="1">Whole animal</tissue>
    </source>
</reference>
<protein>
    <submittedName>
        <fullName evidence="1">Uncharacterized protein</fullName>
    </submittedName>
</protein>
<dbReference type="EMBL" id="LWCA01000971">
    <property type="protein sequence ID" value="OAF66306.1"/>
    <property type="molecule type" value="Genomic_DNA"/>
</dbReference>
<dbReference type="Proteomes" id="UP000078046">
    <property type="component" value="Unassembled WGS sequence"/>
</dbReference>
<proteinExistence type="predicted"/>
<sequence length="86" mass="10245">MIGNFNSGWIINANIQIISDINFLDVCQVNIDKETPVTNRKLQETLNVLRRGVQRSKSFEKHYKYDRFIQELLHKNKIQSKIDDYF</sequence>
<name>A0A177AWE2_9BILA</name>
<gene>
    <name evidence="1" type="ORF">A3Q56_05971</name>
</gene>